<dbReference type="SUPFAM" id="SSF88713">
    <property type="entry name" value="Glycoside hydrolase/deacetylase"/>
    <property type="match status" value="1"/>
</dbReference>
<dbReference type="Proteomes" id="UP001623592">
    <property type="component" value="Unassembled WGS sequence"/>
</dbReference>
<dbReference type="CDD" id="cd10967">
    <property type="entry name" value="CE4_GLA_like_6s"/>
    <property type="match status" value="1"/>
</dbReference>
<gene>
    <name evidence="4" type="ORF">ACJDT4_22820</name>
</gene>
<keyword evidence="5" id="KW-1185">Reference proteome</keyword>
<accession>A0ABW8TQG0</accession>
<reference evidence="4 5" key="1">
    <citation type="submission" date="2024-11" db="EMBL/GenBank/DDBJ databases">
        <authorList>
            <person name="Heng Y.C."/>
            <person name="Lim A.C.H."/>
            <person name="Lee J.K.Y."/>
            <person name="Kittelmann S."/>
        </authorList>
    </citation>
    <scope>NUCLEOTIDE SEQUENCE [LARGE SCALE GENOMIC DNA]</scope>
    <source>
        <strain evidence="4 5">WILCCON 0114</strain>
    </source>
</reference>
<comment type="caution">
    <text evidence="4">The sequence shown here is derived from an EMBL/GenBank/DDBJ whole genome shotgun (WGS) entry which is preliminary data.</text>
</comment>
<keyword evidence="2" id="KW-0732">Signal</keyword>
<name>A0ABW8TQG0_9CLOT</name>
<evidence type="ECO:0000256" key="2">
    <source>
        <dbReference type="ARBA" id="ARBA00022729"/>
    </source>
</evidence>
<comment type="subcellular location">
    <subcellularLocation>
        <location evidence="1">Secreted</location>
    </subcellularLocation>
</comment>
<evidence type="ECO:0000313" key="5">
    <source>
        <dbReference type="Proteomes" id="UP001623592"/>
    </source>
</evidence>
<proteinExistence type="predicted"/>
<dbReference type="Gene3D" id="3.20.20.370">
    <property type="entry name" value="Glycoside hydrolase/deacetylase"/>
    <property type="match status" value="1"/>
</dbReference>
<dbReference type="PANTHER" id="PTHR34216">
    <property type="match status" value="1"/>
</dbReference>
<dbReference type="InterPro" id="IPR002509">
    <property type="entry name" value="NODB_dom"/>
</dbReference>
<dbReference type="PROSITE" id="PS51677">
    <property type="entry name" value="NODB"/>
    <property type="match status" value="1"/>
</dbReference>
<evidence type="ECO:0000259" key="3">
    <source>
        <dbReference type="PROSITE" id="PS51677"/>
    </source>
</evidence>
<dbReference type="InterPro" id="IPR011330">
    <property type="entry name" value="Glyco_hydro/deAcase_b/a-brl"/>
</dbReference>
<feature type="domain" description="NodB homology" evidence="3">
    <location>
        <begin position="14"/>
        <end position="227"/>
    </location>
</feature>
<dbReference type="InterPro" id="IPR051398">
    <property type="entry name" value="Polysacch_Deacetylase"/>
</dbReference>
<dbReference type="Pfam" id="PF01522">
    <property type="entry name" value="Polysacc_deac_1"/>
    <property type="match status" value="1"/>
</dbReference>
<keyword evidence="4" id="KW-0378">Hydrolase</keyword>
<dbReference type="PANTHER" id="PTHR34216:SF3">
    <property type="entry name" value="POLY-BETA-1,6-N-ACETYL-D-GLUCOSAMINE N-DEACETYLASE"/>
    <property type="match status" value="1"/>
</dbReference>
<dbReference type="RefSeq" id="WP_406789913.1">
    <property type="nucleotide sequence ID" value="NZ_JBJIAA010000029.1"/>
</dbReference>
<sequence length="280" mass="32325">MANIFLRFPGGMTKALTLSYDDGVEQDIKLIEIMNKYGLKGTFNLNSGLYAKEGTVYKKGQIHRRMTENRVTELYKNSGHEVAVHTLTHPHLEQLPTNVVVEEIIKDRENLEKQFGTIVRGAAYPYGTMNDNVVQILKDCGIVYSRTVVSTNDFRIPKDWLRLTATCHHNSPELKSLAKKFVEDEVSATPYLFYLWGHSYEFEANDNWKVIEDFAKYVGNRDDIWYATNIEIYDYIDAYNRLLFSSCGKRVKNPSSIKLWFQYEQKIIAINPGEVIEIEA</sequence>
<dbReference type="EMBL" id="JBJIAA010000029">
    <property type="protein sequence ID" value="MFL0253244.1"/>
    <property type="molecule type" value="Genomic_DNA"/>
</dbReference>
<dbReference type="EC" id="3.-.-.-" evidence="4"/>
<protein>
    <submittedName>
        <fullName evidence="4">Polysaccharide deacetylase family protein</fullName>
        <ecNumber evidence="4">3.-.-.-</ecNumber>
    </submittedName>
</protein>
<organism evidence="4 5">
    <name type="scientific">Clostridium neuense</name>
    <dbReference type="NCBI Taxonomy" id="1728934"/>
    <lineage>
        <taxon>Bacteria</taxon>
        <taxon>Bacillati</taxon>
        <taxon>Bacillota</taxon>
        <taxon>Clostridia</taxon>
        <taxon>Eubacteriales</taxon>
        <taxon>Clostridiaceae</taxon>
        <taxon>Clostridium</taxon>
    </lineage>
</organism>
<evidence type="ECO:0000313" key="4">
    <source>
        <dbReference type="EMBL" id="MFL0253244.1"/>
    </source>
</evidence>
<evidence type="ECO:0000256" key="1">
    <source>
        <dbReference type="ARBA" id="ARBA00004613"/>
    </source>
</evidence>
<dbReference type="GO" id="GO:0016787">
    <property type="term" value="F:hydrolase activity"/>
    <property type="evidence" value="ECO:0007669"/>
    <property type="project" value="UniProtKB-KW"/>
</dbReference>